<evidence type="ECO:0008006" key="5">
    <source>
        <dbReference type="Google" id="ProtNLM"/>
    </source>
</evidence>
<feature type="signal peptide" evidence="2">
    <location>
        <begin position="1"/>
        <end position="20"/>
    </location>
</feature>
<evidence type="ECO:0000256" key="1">
    <source>
        <dbReference type="SAM" id="MobiDB-lite"/>
    </source>
</evidence>
<dbReference type="Proteomes" id="UP001580391">
    <property type="component" value="Unassembled WGS sequence"/>
</dbReference>
<feature type="compositionally biased region" description="Low complexity" evidence="1">
    <location>
        <begin position="32"/>
        <end position="67"/>
    </location>
</feature>
<protein>
    <recommendedName>
        <fullName evidence="5">Porin</fullName>
    </recommendedName>
</protein>
<dbReference type="RefSeq" id="WP_375516416.1">
    <property type="nucleotide sequence ID" value="NZ_JBHILJ010000001.1"/>
</dbReference>
<accession>A0ABV5BIV8</accession>
<dbReference type="EMBL" id="JBHILJ010000001">
    <property type="protein sequence ID" value="MFB5735012.1"/>
    <property type="molecule type" value="Genomic_DNA"/>
</dbReference>
<gene>
    <name evidence="3" type="ORF">ACE5IX_00700</name>
</gene>
<evidence type="ECO:0000256" key="2">
    <source>
        <dbReference type="SAM" id="SignalP"/>
    </source>
</evidence>
<feature type="region of interest" description="Disordered" evidence="1">
    <location>
        <begin position="19"/>
        <end position="67"/>
    </location>
</feature>
<reference evidence="3 4" key="1">
    <citation type="submission" date="2024-09" db="EMBL/GenBank/DDBJ databases">
        <title>Taxonomic and Genotyping Characterization of Leptospira Strains isolated from Multiple Sources in Colombia highlights the importance of intermediate species.</title>
        <authorList>
            <person name="Torres Higuera L."/>
            <person name="Rojas Tapias D."/>
            <person name="Jimenez Velasquez S."/>
            <person name="Renjifo Ibanez C."/>
        </authorList>
    </citation>
    <scope>NUCLEOTIDE SEQUENCE [LARGE SCALE GENOMIC DNA]</scope>
    <source>
        <strain evidence="3 4">Lep080</strain>
    </source>
</reference>
<keyword evidence="2" id="KW-0732">Signal</keyword>
<sequence length="393" mass="42300">MKKRTLAILAGDLLGFSVFAQTNPNRPPQKNQPPANNQNQQNQNNAPIQNAGNQNSNGTSSDSDSSYSGLLGNGLLTIIELDAVSGGLQKGGPQSVNSILNSVRLANSVLGDQPEFFKENTSTSPVGGITPKLRLSQQISDNAFIGINYSAGEKSETKTTTTSTSNRYTTDTIRPTTDEWKVKIGWGPLNLLTRNDVSYEFSFGYGQSSTSGNYGNLGIKLPGFVNGSSDGQSGYAFSTGQLKYNVRNFSIDYGVAVPIWDWFNWYFRGDFTMFWGNISMASFQTGIDTGSTAGSYSPIQGTIFKSKDGFFEGLSGLSMSFETGFVVRIFNTFGIRFGGFYQLSTFNVGGVQGFNIAPGSTPVEIGSVENLASTLDNKKFGNYGGSFGLVKNF</sequence>
<feature type="chain" id="PRO_5046987520" description="Porin" evidence="2">
    <location>
        <begin position="21"/>
        <end position="393"/>
    </location>
</feature>
<proteinExistence type="predicted"/>
<organism evidence="3 4">
    <name type="scientific">Leptospira wolffii</name>
    <dbReference type="NCBI Taxonomy" id="409998"/>
    <lineage>
        <taxon>Bacteria</taxon>
        <taxon>Pseudomonadati</taxon>
        <taxon>Spirochaetota</taxon>
        <taxon>Spirochaetia</taxon>
        <taxon>Leptospirales</taxon>
        <taxon>Leptospiraceae</taxon>
        <taxon>Leptospira</taxon>
    </lineage>
</organism>
<evidence type="ECO:0000313" key="3">
    <source>
        <dbReference type="EMBL" id="MFB5735012.1"/>
    </source>
</evidence>
<evidence type="ECO:0000313" key="4">
    <source>
        <dbReference type="Proteomes" id="UP001580391"/>
    </source>
</evidence>
<keyword evidence="4" id="KW-1185">Reference proteome</keyword>
<comment type="caution">
    <text evidence="3">The sequence shown here is derived from an EMBL/GenBank/DDBJ whole genome shotgun (WGS) entry which is preliminary data.</text>
</comment>
<name>A0ABV5BIV8_9LEPT</name>